<dbReference type="AlphaFoldDB" id="A0A268A9M5"/>
<dbReference type="InterPro" id="IPR016181">
    <property type="entry name" value="Acyl_CoA_acyltransferase"/>
</dbReference>
<dbReference type="Proteomes" id="UP000216013">
    <property type="component" value="Unassembled WGS sequence"/>
</dbReference>
<dbReference type="InterPro" id="IPR051531">
    <property type="entry name" value="N-acetyltransferase"/>
</dbReference>
<dbReference type="PANTHER" id="PTHR43792">
    <property type="entry name" value="GNAT FAMILY, PUTATIVE (AFU_ORTHOLOGUE AFUA_3G00765)-RELATED-RELATED"/>
    <property type="match status" value="1"/>
</dbReference>
<protein>
    <recommendedName>
        <fullName evidence="1">N-acetyltransferase domain-containing protein</fullName>
    </recommendedName>
</protein>
<dbReference type="Gene3D" id="3.40.630.30">
    <property type="match status" value="1"/>
</dbReference>
<dbReference type="GO" id="GO:0008999">
    <property type="term" value="F:protein-N-terminal-alanine acetyltransferase activity"/>
    <property type="evidence" value="ECO:0007669"/>
    <property type="project" value="TreeGrafter"/>
</dbReference>
<evidence type="ECO:0000259" key="1">
    <source>
        <dbReference type="PROSITE" id="PS51186"/>
    </source>
</evidence>
<dbReference type="PANTHER" id="PTHR43792:SF9">
    <property type="entry name" value="RIBOSOMAL-PROTEIN-ALANINE ACETYLTRANSFERASE"/>
    <property type="match status" value="1"/>
</dbReference>
<sequence>MEVKHLIVNTIRTKRLMLRKMDKCDANSLFAIWSNPKVTKYMNIEGFTRIKEAEEMIAFLSDLSERGEAIRYSIFEKNSNTIIGSCGFNSLNFEAKSAEIGYDLDSQFWNKGYGTEAVNGLVDYAFHQLNLKIIEAKVDPRNILSIKLLQKLNFELQGIVEENEGQADDLYLYTKESHIQKSSNGWIVPSQKG</sequence>
<dbReference type="GO" id="GO:0005737">
    <property type="term" value="C:cytoplasm"/>
    <property type="evidence" value="ECO:0007669"/>
    <property type="project" value="TreeGrafter"/>
</dbReference>
<comment type="caution">
    <text evidence="2">The sequence shown here is derived from an EMBL/GenBank/DDBJ whole genome shotgun (WGS) entry which is preliminary data.</text>
</comment>
<reference evidence="2 3" key="1">
    <citation type="submission" date="2017-07" db="EMBL/GenBank/DDBJ databases">
        <title>Isolation and whole genome analysis of endospore-forming bacteria from heroin.</title>
        <authorList>
            <person name="Kalinowski J."/>
            <person name="Ahrens B."/>
            <person name="Al-Dilaimi A."/>
            <person name="Winkler A."/>
            <person name="Wibberg D."/>
            <person name="Schleenbecker U."/>
            <person name="Ruckert C."/>
            <person name="Wolfel R."/>
            <person name="Grass G."/>
        </authorList>
    </citation>
    <scope>NUCLEOTIDE SEQUENCE [LARGE SCALE GENOMIC DNA]</scope>
    <source>
        <strain evidence="2 3">7528</strain>
    </source>
</reference>
<dbReference type="SUPFAM" id="SSF55729">
    <property type="entry name" value="Acyl-CoA N-acyltransferases (Nat)"/>
    <property type="match status" value="1"/>
</dbReference>
<accession>A0A268A9M5</accession>
<dbReference type="Pfam" id="PF13302">
    <property type="entry name" value="Acetyltransf_3"/>
    <property type="match status" value="1"/>
</dbReference>
<dbReference type="PROSITE" id="PS51186">
    <property type="entry name" value="GNAT"/>
    <property type="match status" value="1"/>
</dbReference>
<proteinExistence type="predicted"/>
<evidence type="ECO:0000313" key="3">
    <source>
        <dbReference type="Proteomes" id="UP000216013"/>
    </source>
</evidence>
<evidence type="ECO:0000313" key="2">
    <source>
        <dbReference type="EMBL" id="PAD20827.1"/>
    </source>
</evidence>
<feature type="domain" description="N-acetyltransferase" evidence="1">
    <location>
        <begin position="16"/>
        <end position="176"/>
    </location>
</feature>
<gene>
    <name evidence="2" type="ORF">CHH64_11630</name>
</gene>
<dbReference type="InterPro" id="IPR000182">
    <property type="entry name" value="GNAT_dom"/>
</dbReference>
<name>A0A268A9M5_9BACI</name>
<organism evidence="2 3">
    <name type="scientific">Terribacillus saccharophilus</name>
    <dbReference type="NCBI Taxonomy" id="361277"/>
    <lineage>
        <taxon>Bacteria</taxon>
        <taxon>Bacillati</taxon>
        <taxon>Bacillota</taxon>
        <taxon>Bacilli</taxon>
        <taxon>Bacillales</taxon>
        <taxon>Bacillaceae</taxon>
        <taxon>Terribacillus</taxon>
    </lineage>
</organism>
<dbReference type="EMBL" id="NPBV01000020">
    <property type="protein sequence ID" value="PAD20827.1"/>
    <property type="molecule type" value="Genomic_DNA"/>
</dbReference>